<evidence type="ECO:0000313" key="1">
    <source>
        <dbReference type="EMBL" id="ORY10659.1"/>
    </source>
</evidence>
<dbReference type="EMBL" id="MCFA01000070">
    <property type="protein sequence ID" value="ORY10659.1"/>
    <property type="molecule type" value="Genomic_DNA"/>
</dbReference>
<proteinExistence type="predicted"/>
<sequence length="149" mass="16387">MSGDRAHWHLVKAIKKLDPGYAAVISTQITSAQLPASLPSAQLPASLPSAQLPASLPSINDTLSAFAQHYRRTYTNKSTIPSSAYAATLQGEESPYQRRKQSRCPCGDFHIWGACQSSWRLSSLEASHLIYGSKRILESFAKILKETRL</sequence>
<dbReference type="AlphaFoldDB" id="A0A1Y1ZKD4"/>
<dbReference type="OrthoDB" id="4364842at2759"/>
<organism evidence="1 2">
    <name type="scientific">Clohesyomyces aquaticus</name>
    <dbReference type="NCBI Taxonomy" id="1231657"/>
    <lineage>
        <taxon>Eukaryota</taxon>
        <taxon>Fungi</taxon>
        <taxon>Dikarya</taxon>
        <taxon>Ascomycota</taxon>
        <taxon>Pezizomycotina</taxon>
        <taxon>Dothideomycetes</taxon>
        <taxon>Pleosporomycetidae</taxon>
        <taxon>Pleosporales</taxon>
        <taxon>Lindgomycetaceae</taxon>
        <taxon>Clohesyomyces</taxon>
    </lineage>
</organism>
<dbReference type="STRING" id="1231657.A0A1Y1ZKD4"/>
<name>A0A1Y1ZKD4_9PLEO</name>
<dbReference type="Proteomes" id="UP000193144">
    <property type="component" value="Unassembled WGS sequence"/>
</dbReference>
<gene>
    <name evidence="1" type="ORF">BCR34DRAFT_588458</name>
</gene>
<keyword evidence="2" id="KW-1185">Reference proteome</keyword>
<accession>A0A1Y1ZKD4</accession>
<evidence type="ECO:0000313" key="2">
    <source>
        <dbReference type="Proteomes" id="UP000193144"/>
    </source>
</evidence>
<protein>
    <submittedName>
        <fullName evidence="1">Uncharacterized protein</fullName>
    </submittedName>
</protein>
<reference evidence="1 2" key="1">
    <citation type="submission" date="2016-07" db="EMBL/GenBank/DDBJ databases">
        <title>Pervasive Adenine N6-methylation of Active Genes in Fungi.</title>
        <authorList>
            <consortium name="DOE Joint Genome Institute"/>
            <person name="Mondo S.J."/>
            <person name="Dannebaum R.O."/>
            <person name="Kuo R.C."/>
            <person name="Labutti K."/>
            <person name="Haridas S."/>
            <person name="Kuo A."/>
            <person name="Salamov A."/>
            <person name="Ahrendt S.R."/>
            <person name="Lipzen A."/>
            <person name="Sullivan W."/>
            <person name="Andreopoulos W.B."/>
            <person name="Clum A."/>
            <person name="Lindquist E."/>
            <person name="Daum C."/>
            <person name="Ramamoorthy G.K."/>
            <person name="Gryganskyi A."/>
            <person name="Culley D."/>
            <person name="Magnuson J.K."/>
            <person name="James T.Y."/>
            <person name="O'Malley M.A."/>
            <person name="Stajich J.E."/>
            <person name="Spatafora J.W."/>
            <person name="Visel A."/>
            <person name="Grigoriev I.V."/>
        </authorList>
    </citation>
    <scope>NUCLEOTIDE SEQUENCE [LARGE SCALE GENOMIC DNA]</scope>
    <source>
        <strain evidence="1 2">CBS 115471</strain>
    </source>
</reference>
<comment type="caution">
    <text evidence="1">The sequence shown here is derived from an EMBL/GenBank/DDBJ whole genome shotgun (WGS) entry which is preliminary data.</text>
</comment>